<organism evidence="7 9">
    <name type="scientific">Burkholderia pseudomallei</name>
    <name type="common">Pseudomonas pseudomallei</name>
    <dbReference type="NCBI Taxonomy" id="28450"/>
    <lineage>
        <taxon>Bacteria</taxon>
        <taxon>Pseudomonadati</taxon>
        <taxon>Pseudomonadota</taxon>
        <taxon>Betaproteobacteria</taxon>
        <taxon>Burkholderiales</taxon>
        <taxon>Burkholderiaceae</taxon>
        <taxon>Burkholderia</taxon>
        <taxon>pseudomallei group</taxon>
    </lineage>
</organism>
<dbReference type="InterPro" id="IPR050382">
    <property type="entry name" value="MFS_Na/Anion_cotransporter"/>
</dbReference>
<reference evidence="7 9" key="1">
    <citation type="submission" date="2014-08" db="EMBL/GenBank/DDBJ databases">
        <authorList>
            <person name="Bunnell A."/>
            <person name="Chain P.S."/>
            <person name="Chertkov O."/>
            <person name="Currie B.J."/>
            <person name="Daligault H.E."/>
            <person name="Davenport K.W."/>
            <person name="Davis C."/>
            <person name="Gleasner C.D."/>
            <person name="Johnson S.L."/>
            <person name="Kaestli M."/>
            <person name="Koren S."/>
            <person name="Kunde Y.A."/>
            <person name="Mayo M."/>
            <person name="McMurry K.K."/>
            <person name="Price E.P."/>
            <person name="Reitenga K.G."/>
            <person name="Robison R."/>
            <person name="Rosovitz M.J."/>
            <person name="Sarovich D.S."/>
            <person name="Teshima H."/>
        </authorList>
    </citation>
    <scope>NUCLEOTIDE SEQUENCE [LARGE SCALE GENOMIC DNA]</scope>
    <source>
        <strain evidence="7 9">MSHR44</strain>
    </source>
</reference>
<gene>
    <name evidence="8" type="ORF">CWD88_19685</name>
    <name evidence="7" type="ORF">Y036_4711</name>
</gene>
<dbReference type="GeneID" id="92976475"/>
<evidence type="ECO:0000313" key="8">
    <source>
        <dbReference type="EMBL" id="PJO64694.1"/>
    </source>
</evidence>
<dbReference type="EMBL" id="JQIM01000009">
    <property type="protein sequence ID" value="KGX11504.1"/>
    <property type="molecule type" value="Genomic_DNA"/>
</dbReference>
<dbReference type="eggNOG" id="COG2271">
    <property type="taxonomic scope" value="Bacteria"/>
</dbReference>
<dbReference type="SUPFAM" id="SSF103473">
    <property type="entry name" value="MFS general substrate transporter"/>
    <property type="match status" value="1"/>
</dbReference>
<dbReference type="PANTHER" id="PTHR11662:SF399">
    <property type="entry name" value="FI19708P1-RELATED"/>
    <property type="match status" value="1"/>
</dbReference>
<feature type="transmembrane region" description="Helical" evidence="5">
    <location>
        <begin position="258"/>
        <end position="279"/>
    </location>
</feature>
<feature type="transmembrane region" description="Helical" evidence="5">
    <location>
        <begin position="30"/>
        <end position="47"/>
    </location>
</feature>
<dbReference type="Gene3D" id="1.20.1250.20">
    <property type="entry name" value="MFS general substrate transporter like domains"/>
    <property type="match status" value="2"/>
</dbReference>
<dbReference type="InterPro" id="IPR020846">
    <property type="entry name" value="MFS_dom"/>
</dbReference>
<keyword evidence="4 5" id="KW-0472">Membrane</keyword>
<dbReference type="KEGG" id="but:X994_4274"/>
<name>A0A069BDS7_BURPE</name>
<dbReference type="InterPro" id="IPR011701">
    <property type="entry name" value="MFS"/>
</dbReference>
<dbReference type="PANTHER" id="PTHR11662">
    <property type="entry name" value="SOLUTE CARRIER FAMILY 17"/>
    <property type="match status" value="1"/>
</dbReference>
<evidence type="ECO:0000256" key="4">
    <source>
        <dbReference type="ARBA" id="ARBA00023136"/>
    </source>
</evidence>
<dbReference type="Proteomes" id="UP000030475">
    <property type="component" value="Unassembled WGS sequence"/>
</dbReference>
<evidence type="ECO:0000313" key="7">
    <source>
        <dbReference type="EMBL" id="KGX11504.1"/>
    </source>
</evidence>
<dbReference type="AlphaFoldDB" id="A0A069BDS7"/>
<proteinExistence type="predicted"/>
<feature type="transmembrane region" description="Helical" evidence="5">
    <location>
        <begin position="332"/>
        <end position="350"/>
    </location>
</feature>
<evidence type="ECO:0000256" key="5">
    <source>
        <dbReference type="SAM" id="Phobius"/>
    </source>
</evidence>
<keyword evidence="3 5" id="KW-1133">Transmembrane helix</keyword>
<dbReference type="GO" id="GO:0022857">
    <property type="term" value="F:transmembrane transporter activity"/>
    <property type="evidence" value="ECO:0007669"/>
    <property type="project" value="InterPro"/>
</dbReference>
<protein>
    <submittedName>
        <fullName evidence="8">MFS transporter</fullName>
    </submittedName>
    <submittedName>
        <fullName evidence="7">Major Facilitator Superfamily protein</fullName>
    </submittedName>
</protein>
<feature type="transmembrane region" description="Helical" evidence="5">
    <location>
        <begin position="418"/>
        <end position="439"/>
    </location>
</feature>
<dbReference type="PROSITE" id="PS50850">
    <property type="entry name" value="MFS"/>
    <property type="match status" value="1"/>
</dbReference>
<evidence type="ECO:0000313" key="9">
    <source>
        <dbReference type="Proteomes" id="UP000030475"/>
    </source>
</evidence>
<accession>A0A069BDS7</accession>
<feature type="transmembrane region" description="Helical" evidence="5">
    <location>
        <begin position="356"/>
        <end position="377"/>
    </location>
</feature>
<dbReference type="CDD" id="cd17319">
    <property type="entry name" value="MFS_ExuT_GudP_like"/>
    <property type="match status" value="1"/>
</dbReference>
<feature type="transmembrane region" description="Helical" evidence="5">
    <location>
        <begin position="101"/>
        <end position="126"/>
    </location>
</feature>
<dbReference type="Proteomes" id="UP000231878">
    <property type="component" value="Unassembled WGS sequence"/>
</dbReference>
<dbReference type="RefSeq" id="WP_004194588.1">
    <property type="nucleotide sequence ID" value="NZ_AP028074.1"/>
</dbReference>
<feature type="transmembrane region" description="Helical" evidence="5">
    <location>
        <begin position="59"/>
        <end position="81"/>
    </location>
</feature>
<evidence type="ECO:0000256" key="3">
    <source>
        <dbReference type="ARBA" id="ARBA00022989"/>
    </source>
</evidence>
<feature type="transmembrane region" description="Helical" evidence="5">
    <location>
        <begin position="189"/>
        <end position="208"/>
    </location>
</feature>
<evidence type="ECO:0000313" key="10">
    <source>
        <dbReference type="Proteomes" id="UP000231878"/>
    </source>
</evidence>
<comment type="subcellular location">
    <subcellularLocation>
        <location evidence="1">Membrane</location>
        <topology evidence="1">Multi-pass membrane protein</topology>
    </subcellularLocation>
</comment>
<evidence type="ECO:0000256" key="1">
    <source>
        <dbReference type="ARBA" id="ARBA00004141"/>
    </source>
</evidence>
<dbReference type="GO" id="GO:0016020">
    <property type="term" value="C:membrane"/>
    <property type="evidence" value="ECO:0007669"/>
    <property type="project" value="UniProtKB-SubCell"/>
</dbReference>
<dbReference type="Pfam" id="PF07690">
    <property type="entry name" value="MFS_1"/>
    <property type="match status" value="1"/>
</dbReference>
<feature type="transmembrane region" description="Helical" evidence="5">
    <location>
        <begin position="164"/>
        <end position="183"/>
    </location>
</feature>
<keyword evidence="2 5" id="KW-0812">Transmembrane</keyword>
<reference evidence="8 10" key="2">
    <citation type="submission" date="2017-11" db="EMBL/GenBank/DDBJ databases">
        <title>Molecular characterization of Burkholderia pseudomallei and closely related isolates from Vietnam.</title>
        <authorList>
            <person name="Ustinov D.V."/>
            <person name="Antonov A.S."/>
            <person name="Avdusheva E.F."/>
            <person name="Shpak I.M."/>
            <person name="Zakharova I.B."/>
            <person name="Thi L.A."/>
            <person name="Teteryatnikova N."/>
            <person name="Lopasteyskaya Y.A."/>
            <person name="Kuzyutina J.A."/>
            <person name="Ngo T.N."/>
            <person name="Victorov D.V."/>
        </authorList>
    </citation>
    <scope>NUCLEOTIDE SEQUENCE [LARGE SCALE GENOMIC DNA]</scope>
    <source>
        <strain evidence="8 10">V1512</strain>
    </source>
</reference>
<evidence type="ECO:0000259" key="6">
    <source>
        <dbReference type="PROSITE" id="PS50850"/>
    </source>
</evidence>
<feature type="domain" description="Major facilitator superfamily (MFS) profile" evidence="6">
    <location>
        <begin position="34"/>
        <end position="444"/>
    </location>
</feature>
<dbReference type="EMBL" id="PHRB01000019">
    <property type="protein sequence ID" value="PJO64694.1"/>
    <property type="molecule type" value="Genomic_DNA"/>
</dbReference>
<dbReference type="InterPro" id="IPR036259">
    <property type="entry name" value="MFS_trans_sf"/>
</dbReference>
<feature type="transmembrane region" description="Helical" evidence="5">
    <location>
        <begin position="384"/>
        <end position="412"/>
    </location>
</feature>
<evidence type="ECO:0000256" key="2">
    <source>
        <dbReference type="ARBA" id="ARBA00022692"/>
    </source>
</evidence>
<dbReference type="OrthoDB" id="8596007at2"/>
<feature type="transmembrane region" description="Helical" evidence="5">
    <location>
        <begin position="291"/>
        <end position="320"/>
    </location>
</feature>
<sequence length="448" mass="47872">MPQPIHTDAAPRAAVAAARAASPARPRSNARYRILALLAFGTMINYLDRTVLGVAAPGLTKELGIGAAAMGVMFSAFSWTYVLAQVPGGLLLDRFGSKLTYYWSMTLWSLFTLLQGFVHGVAPLLACRLGLGLSEAPCFPTNSRVVATWFPQKERAMATGTYTVGEYIGLAFLSPVLFALMGAFGWRSLFWVVGGVGIVFGFVWWKFYHEPHDHPRANAAELAYIEEGGGLVQATAGGGSRAKFNWRVAGRLLKKRQLAGICLGQFAGNSTLVFFLTWFPTYLATERHMGWLKIGFFAVMPFIAASVGVMFGGLFSDWLLRRGRSANVARKLPIIAGLLLASTIVLANYVRSNEAVIAIMSVAFFAQGMAALGWTLVSDIAPEGLLGATGGIFNLAANLAGIVTPLVVGFIVAATGSFVGALAFIGVIALIGALSYIFVVGDIKRIEL</sequence>
<dbReference type="OMA" id="WEQPGLE"/>
<comment type="caution">
    <text evidence="7">The sequence shown here is derived from an EMBL/GenBank/DDBJ whole genome shotgun (WGS) entry which is preliminary data.</text>
</comment>